<dbReference type="HOGENOM" id="CLU_037612_1_4_9"/>
<dbReference type="PIRSF" id="PIRSF009320">
    <property type="entry name" value="Nuc_binding_HP_1000"/>
    <property type="match status" value="1"/>
</dbReference>
<dbReference type="KEGG" id="dru:Desru_0719"/>
<evidence type="ECO:0000256" key="1">
    <source>
        <dbReference type="ARBA" id="ARBA00006976"/>
    </source>
</evidence>
<dbReference type="InterPro" id="IPR025669">
    <property type="entry name" value="AAA_dom"/>
</dbReference>
<gene>
    <name evidence="6" type="ordered locus">Desru_0719</name>
</gene>
<dbReference type="STRING" id="696281.Desru_0719"/>
<feature type="domain" description="AAA" evidence="5">
    <location>
        <begin position="3"/>
        <end position="177"/>
    </location>
</feature>
<evidence type="ECO:0000313" key="7">
    <source>
        <dbReference type="Proteomes" id="UP000009234"/>
    </source>
</evidence>
<dbReference type="InterPro" id="IPR050678">
    <property type="entry name" value="DNA_Partitioning_ATPase"/>
</dbReference>
<dbReference type="Proteomes" id="UP000009234">
    <property type="component" value="Chromosome"/>
</dbReference>
<keyword evidence="7" id="KW-1185">Reference proteome</keyword>
<accession>F6DTY4</accession>
<comment type="subunit">
    <text evidence="3">Dimerizes in the presence of ATP but not ADP; ATP-binding is required for double-stranded (ds)DNA-binding. Interacts with DnaA.</text>
</comment>
<evidence type="ECO:0000256" key="4">
    <source>
        <dbReference type="ARBA" id="ARBA00071824"/>
    </source>
</evidence>
<evidence type="ECO:0000259" key="5">
    <source>
        <dbReference type="Pfam" id="PF13614"/>
    </source>
</evidence>
<evidence type="ECO:0000256" key="2">
    <source>
        <dbReference type="ARBA" id="ARBA00049360"/>
    </source>
</evidence>
<dbReference type="InterPro" id="IPR027417">
    <property type="entry name" value="P-loop_NTPase"/>
</dbReference>
<evidence type="ECO:0000256" key="3">
    <source>
        <dbReference type="ARBA" id="ARBA00062323"/>
    </source>
</evidence>
<dbReference type="CDD" id="cd02042">
    <property type="entry name" value="ParAB_family"/>
    <property type="match status" value="1"/>
</dbReference>
<organism evidence="6 7">
    <name type="scientific">Desulforamulus ruminis (strain ATCC 23193 / DSM 2154 / NCIMB 8452 / DL)</name>
    <name type="common">Desulfotomaculum ruminis</name>
    <dbReference type="NCBI Taxonomy" id="696281"/>
    <lineage>
        <taxon>Bacteria</taxon>
        <taxon>Bacillati</taxon>
        <taxon>Bacillota</taxon>
        <taxon>Clostridia</taxon>
        <taxon>Eubacteriales</taxon>
        <taxon>Peptococcaceae</taxon>
        <taxon>Desulforamulus</taxon>
    </lineage>
</organism>
<proteinExistence type="inferred from homology"/>
<dbReference type="EMBL" id="CP002780">
    <property type="protein sequence ID" value="AEG59002.1"/>
    <property type="molecule type" value="Genomic_DNA"/>
</dbReference>
<name>F6DTY4_DESRL</name>
<evidence type="ECO:0000313" key="6">
    <source>
        <dbReference type="EMBL" id="AEG59002.1"/>
    </source>
</evidence>
<comment type="similarity">
    <text evidence="1">Belongs to the ParA family.</text>
</comment>
<dbReference type="Pfam" id="PF13614">
    <property type="entry name" value="AAA_31"/>
    <property type="match status" value="1"/>
</dbReference>
<dbReference type="PANTHER" id="PTHR13696:SF99">
    <property type="entry name" value="COBYRINIC ACID AC-DIAMIDE SYNTHASE"/>
    <property type="match status" value="1"/>
</dbReference>
<dbReference type="eggNOG" id="COG1192">
    <property type="taxonomic scope" value="Bacteria"/>
</dbReference>
<dbReference type="AlphaFoldDB" id="F6DTY4"/>
<dbReference type="RefSeq" id="WP_013840776.1">
    <property type="nucleotide sequence ID" value="NC_015589.1"/>
</dbReference>
<dbReference type="PANTHER" id="PTHR13696">
    <property type="entry name" value="P-LOOP CONTAINING NUCLEOSIDE TRIPHOSPHATE HYDROLASE"/>
    <property type="match status" value="1"/>
</dbReference>
<protein>
    <recommendedName>
        <fullName evidence="4">Sporulation initiation inhibitor protein Soj</fullName>
    </recommendedName>
</protein>
<dbReference type="OrthoDB" id="9791162at2"/>
<dbReference type="SUPFAM" id="SSF52540">
    <property type="entry name" value="P-loop containing nucleoside triphosphate hydrolases"/>
    <property type="match status" value="1"/>
</dbReference>
<dbReference type="FunFam" id="3.40.50.300:FF:000285">
    <property type="entry name" value="Sporulation initiation inhibitor Soj"/>
    <property type="match status" value="1"/>
</dbReference>
<sequence length="257" mass="28662">MAKKITISNQKGGTAKTTSALNLGACLAEKGKQVLLVDFDPQANLTRGLGIILKDDEPGIDEFLKEECEHEEAIQNTEIEKLSIIPSRIDLAGVEENFLREPGREQQLRVVLGDIQDQYDYILIDPPPSLGRLMMNALTAADQVIIPVPAQIYAVEGLQLLLETIDSVRARVNPYLEDWAILHTLIDYRRKEDRLIMQMIKARYGAKVLNSAIRVNARIPEASRKGQAITQYAKNSVGEKEYSSCAEELLKIYEGVA</sequence>
<comment type="catalytic activity">
    <reaction evidence="2">
        <text>ATP + H2O = ADP + phosphate + H(+)</text>
        <dbReference type="Rhea" id="RHEA:13065"/>
        <dbReference type="ChEBI" id="CHEBI:15377"/>
        <dbReference type="ChEBI" id="CHEBI:15378"/>
        <dbReference type="ChEBI" id="CHEBI:30616"/>
        <dbReference type="ChEBI" id="CHEBI:43474"/>
        <dbReference type="ChEBI" id="CHEBI:456216"/>
    </reaction>
</comment>
<reference evidence="6 7" key="2">
    <citation type="journal article" date="2012" name="Stand. Genomic Sci.">
        <title>Complete genome sequence of the sulfate-reducing firmicute Desulfotomaculum ruminis type strain (DL(T)).</title>
        <authorList>
            <person name="Spring S."/>
            <person name="Visser M."/>
            <person name="Lu M."/>
            <person name="Copeland A."/>
            <person name="Lapidus A."/>
            <person name="Lucas S."/>
            <person name="Cheng J.F."/>
            <person name="Han C."/>
            <person name="Tapia R."/>
            <person name="Goodwin L.A."/>
            <person name="Pitluck S."/>
            <person name="Ivanova N."/>
            <person name="Land M."/>
            <person name="Hauser L."/>
            <person name="Larimer F."/>
            <person name="Rohde M."/>
            <person name="Goker M."/>
            <person name="Detter J.C."/>
            <person name="Kyrpides N.C."/>
            <person name="Woyke T."/>
            <person name="Schaap P.J."/>
            <person name="Plugge C.M."/>
            <person name="Muyzer G."/>
            <person name="Kuever J."/>
            <person name="Pereira I.A."/>
            <person name="Parshina S.N."/>
            <person name="Bernier-Latmani R."/>
            <person name="Stams A.J."/>
            <person name="Klenk H.P."/>
        </authorList>
    </citation>
    <scope>NUCLEOTIDE SEQUENCE [LARGE SCALE GENOMIC DNA]</scope>
    <source>
        <strain evidence="7">ATCC 23193 / DSM 2154 / NCIB 8452 / DL</strain>
    </source>
</reference>
<reference evidence="7" key="1">
    <citation type="submission" date="2011-05" db="EMBL/GenBank/DDBJ databases">
        <title>Complete sequence of Desulfotomaculum ruminis DSM 2154.</title>
        <authorList>
            <person name="Lucas S."/>
            <person name="Copeland A."/>
            <person name="Lapidus A."/>
            <person name="Cheng J.-F."/>
            <person name="Goodwin L."/>
            <person name="Pitluck S."/>
            <person name="Lu M."/>
            <person name="Detter J.C."/>
            <person name="Han C."/>
            <person name="Tapia R."/>
            <person name="Land M."/>
            <person name="Hauser L."/>
            <person name="Kyrpides N."/>
            <person name="Ivanova N."/>
            <person name="Mikhailova N."/>
            <person name="Pagani I."/>
            <person name="Stams A.J.M."/>
            <person name="Plugge C.M."/>
            <person name="Muyzer G."/>
            <person name="Kuever J."/>
            <person name="Parshina S.N."/>
            <person name="Ivanova A.E."/>
            <person name="Nazina T.N."/>
            <person name="Brambilla E."/>
            <person name="Spring S."/>
            <person name="Klenk H.-P."/>
            <person name="Woyke T."/>
        </authorList>
    </citation>
    <scope>NUCLEOTIDE SEQUENCE [LARGE SCALE GENOMIC DNA]</scope>
    <source>
        <strain evidence="7">ATCC 23193 / DSM 2154 / NCIB 8452 / DL</strain>
    </source>
</reference>
<dbReference type="Gene3D" id="3.40.50.300">
    <property type="entry name" value="P-loop containing nucleotide triphosphate hydrolases"/>
    <property type="match status" value="1"/>
</dbReference>